<dbReference type="Proteomes" id="UP001470230">
    <property type="component" value="Unassembled WGS sequence"/>
</dbReference>
<proteinExistence type="predicted"/>
<organism evidence="1 2">
    <name type="scientific">Tritrichomonas musculus</name>
    <dbReference type="NCBI Taxonomy" id="1915356"/>
    <lineage>
        <taxon>Eukaryota</taxon>
        <taxon>Metamonada</taxon>
        <taxon>Parabasalia</taxon>
        <taxon>Tritrichomonadida</taxon>
        <taxon>Tritrichomonadidae</taxon>
        <taxon>Tritrichomonas</taxon>
    </lineage>
</organism>
<reference evidence="1 2" key="1">
    <citation type="submission" date="2024-04" db="EMBL/GenBank/DDBJ databases">
        <title>Tritrichomonas musculus Genome.</title>
        <authorList>
            <person name="Alves-Ferreira E."/>
            <person name="Grigg M."/>
            <person name="Lorenzi H."/>
            <person name="Galac M."/>
        </authorList>
    </citation>
    <scope>NUCLEOTIDE SEQUENCE [LARGE SCALE GENOMIC DNA]</scope>
    <source>
        <strain evidence="1 2">EAF2021</strain>
    </source>
</reference>
<keyword evidence="2" id="KW-1185">Reference proteome</keyword>
<evidence type="ECO:0000313" key="1">
    <source>
        <dbReference type="EMBL" id="KAK8870938.1"/>
    </source>
</evidence>
<dbReference type="EMBL" id="JAPFFF010000014">
    <property type="protein sequence ID" value="KAK8870938.1"/>
    <property type="molecule type" value="Genomic_DNA"/>
</dbReference>
<name>A0ABR2J0D2_9EUKA</name>
<sequence length="390" mass="46896">MDLKDYLDKQEKLYNTLLQFLEEEGETADIKPLLNIFKDFKIDDNNICNFSSLLQMIAKISENHFRHPYFIQRVETVLLHIKDQIKKTFKSTEIYEIFKGNFLILLYLYKKEIFLFDEEFSSYITQLFEKDDDIALRFALFMYPEAKHFLNKEYQYIAYNYLIEIDKNIFANFDEYRKKGENNFELCEMIRKDLVEEFVTYVNQSILPLSSKIQNSVFETNSLLIEKQASLIEYAAFFGSFQIFQYLYMSKVKLEPSLWIYAIHGKNVDIIHFLEENHIELPYKPFEESIKCHHNEISDYFLANYTHQDIEKGFLDEIVLIYCIHYRNFAYVNDHFDPQLSFFFACKFNYKELVVLLLESKKIDINETYESSIDEIHVKKYLNGILFSKF</sequence>
<dbReference type="SUPFAM" id="SSF48403">
    <property type="entry name" value="Ankyrin repeat"/>
    <property type="match status" value="1"/>
</dbReference>
<dbReference type="PANTHER" id="PTHR24159">
    <property type="match status" value="1"/>
</dbReference>
<comment type="caution">
    <text evidence="1">The sequence shown here is derived from an EMBL/GenBank/DDBJ whole genome shotgun (WGS) entry which is preliminary data.</text>
</comment>
<evidence type="ECO:0000313" key="2">
    <source>
        <dbReference type="Proteomes" id="UP001470230"/>
    </source>
</evidence>
<protein>
    <recommendedName>
        <fullName evidence="3">DUF3447 domain-containing protein</fullName>
    </recommendedName>
</protein>
<dbReference type="InterPro" id="IPR036770">
    <property type="entry name" value="Ankyrin_rpt-contain_sf"/>
</dbReference>
<gene>
    <name evidence="1" type="ORF">M9Y10_008851</name>
</gene>
<dbReference type="PANTHER" id="PTHR24159:SF5">
    <property type="entry name" value="ANK_REP_REGION DOMAIN-CONTAINING PROTEIN"/>
    <property type="match status" value="1"/>
</dbReference>
<accession>A0ABR2J0D2</accession>
<evidence type="ECO:0008006" key="3">
    <source>
        <dbReference type="Google" id="ProtNLM"/>
    </source>
</evidence>